<reference evidence="3" key="1">
    <citation type="submission" date="2023-07" db="EMBL/GenBank/DDBJ databases">
        <title>AMR profile of multidrug- resistance Chryseobacterium gambrini related strain.</title>
        <authorList>
            <person name="Kirdat K."/>
            <person name="Bhatt A."/>
            <person name="Kuyare S."/>
            <person name="Yadav A."/>
        </authorList>
    </citation>
    <scope>NUCLEOTIDE SEQUENCE</scope>
    <source>
        <strain evidence="3">APV-1</strain>
    </source>
</reference>
<dbReference type="InterPro" id="IPR045619">
    <property type="entry name" value="DUF6443"/>
</dbReference>
<feature type="chain" id="PRO_5047532160" evidence="1">
    <location>
        <begin position="24"/>
        <end position="232"/>
    </location>
</feature>
<accession>A0ABT8U8F9</accession>
<evidence type="ECO:0000256" key="1">
    <source>
        <dbReference type="SAM" id="SignalP"/>
    </source>
</evidence>
<name>A0ABT8U8F9_9FLAO</name>
<proteinExistence type="predicted"/>
<evidence type="ECO:0000259" key="2">
    <source>
        <dbReference type="Pfam" id="PF20041"/>
    </source>
</evidence>
<sequence length="232" mass="25173">MRKYSTPKTFSLLGLSIAAMSFAQSQNENYIQSQSCLNDDCSRKSETITYFDGLGRPKQIISVKAAPGGKDLVTPVTYDGFGRQVKNILPVPAATQNSSIHTGITDETAANSYYGVSNAYSEKEMENSPLDRVLQQASPGEPWKMSSGHTQKLKYETNLGTEVKKFITSTTTSTVNNVSTTVSTLSVSTDNSGYYSAATLYKNTVTDEDGNPVTEFKNGQGQTILVRRNDGA</sequence>
<comment type="caution">
    <text evidence="3">The sequence shown here is derived from an EMBL/GenBank/DDBJ whole genome shotgun (WGS) entry which is preliminary data.</text>
</comment>
<dbReference type="EMBL" id="JAULSJ010000084">
    <property type="protein sequence ID" value="MDO3427367.1"/>
    <property type="molecule type" value="Genomic_DNA"/>
</dbReference>
<evidence type="ECO:0000313" key="4">
    <source>
        <dbReference type="Proteomes" id="UP001168128"/>
    </source>
</evidence>
<feature type="domain" description="DUF6443" evidence="2">
    <location>
        <begin position="31"/>
        <end position="157"/>
    </location>
</feature>
<dbReference type="Proteomes" id="UP001168128">
    <property type="component" value="Unassembled WGS sequence"/>
</dbReference>
<gene>
    <name evidence="3" type="ORF">QWT87_21045</name>
</gene>
<feature type="signal peptide" evidence="1">
    <location>
        <begin position="1"/>
        <end position="23"/>
    </location>
</feature>
<organism evidence="3 4">
    <name type="scientific">Chryseobacterium urinae</name>
    <dbReference type="NCBI Taxonomy" id="3058400"/>
    <lineage>
        <taxon>Bacteria</taxon>
        <taxon>Pseudomonadati</taxon>
        <taxon>Bacteroidota</taxon>
        <taxon>Flavobacteriia</taxon>
        <taxon>Flavobacteriales</taxon>
        <taxon>Weeksellaceae</taxon>
        <taxon>Chryseobacterium group</taxon>
        <taxon>Chryseobacterium</taxon>
    </lineage>
</organism>
<keyword evidence="4" id="KW-1185">Reference proteome</keyword>
<keyword evidence="1" id="KW-0732">Signal</keyword>
<dbReference type="Pfam" id="PF20041">
    <property type="entry name" value="DUF6443"/>
    <property type="match status" value="1"/>
</dbReference>
<evidence type="ECO:0000313" key="3">
    <source>
        <dbReference type="EMBL" id="MDO3427367.1"/>
    </source>
</evidence>
<protein>
    <submittedName>
        <fullName evidence="3">DUF6443 domain-containing protein</fullName>
    </submittedName>
</protein>
<dbReference type="RefSeq" id="WP_302718696.1">
    <property type="nucleotide sequence ID" value="NZ_JAULSJ010000084.1"/>
</dbReference>
<feature type="non-terminal residue" evidence="3">
    <location>
        <position position="232"/>
    </location>
</feature>